<dbReference type="PROSITE" id="PS01079">
    <property type="entry name" value="MOCF_BIOSYNTHESIS_2"/>
    <property type="match status" value="1"/>
</dbReference>
<comment type="pathway">
    <text evidence="1 5">Cofactor biosynthesis; molybdopterin biosynthesis.</text>
</comment>
<dbReference type="InterPro" id="IPR036425">
    <property type="entry name" value="MoaB/Mog-like_dom_sf"/>
</dbReference>
<dbReference type="Gene3D" id="3.90.105.10">
    <property type="entry name" value="Molybdopterin biosynthesis moea protein, domain 2"/>
    <property type="match status" value="1"/>
</dbReference>
<gene>
    <name evidence="6" type="ORF">KGM_206899</name>
</gene>
<organism evidence="6 7">
    <name type="scientific">Danaus plexippus plexippus</name>
    <dbReference type="NCBI Taxonomy" id="278856"/>
    <lineage>
        <taxon>Eukaryota</taxon>
        <taxon>Metazoa</taxon>
        <taxon>Ecdysozoa</taxon>
        <taxon>Arthropoda</taxon>
        <taxon>Hexapoda</taxon>
        <taxon>Insecta</taxon>
        <taxon>Pterygota</taxon>
        <taxon>Neoptera</taxon>
        <taxon>Endopterygota</taxon>
        <taxon>Lepidoptera</taxon>
        <taxon>Glossata</taxon>
        <taxon>Ditrysia</taxon>
        <taxon>Papilionoidea</taxon>
        <taxon>Nymphalidae</taxon>
        <taxon>Danainae</taxon>
        <taxon>Danaini</taxon>
        <taxon>Danaina</taxon>
        <taxon>Danaus</taxon>
        <taxon>Danaus</taxon>
    </lineage>
</organism>
<protein>
    <submittedName>
        <fullName evidence="6">Uncharacterized protein</fullName>
    </submittedName>
</protein>
<dbReference type="InterPro" id="IPR005111">
    <property type="entry name" value="MoeA_C_domain_IV"/>
</dbReference>
<reference evidence="6 7" key="1">
    <citation type="journal article" date="2011" name="Cell">
        <title>The monarch butterfly genome yields insights into long-distance migration.</title>
        <authorList>
            <person name="Zhan S."/>
            <person name="Merlin C."/>
            <person name="Boore J.L."/>
            <person name="Reppert S.M."/>
        </authorList>
    </citation>
    <scope>NUCLEOTIDE SEQUENCE [LARGE SCALE GENOMIC DNA]</scope>
    <source>
        <strain evidence="6">F-2</strain>
    </source>
</reference>
<evidence type="ECO:0000256" key="5">
    <source>
        <dbReference type="RuleBase" id="RU365090"/>
    </source>
</evidence>
<comment type="catalytic activity">
    <reaction evidence="5">
        <text>molybdopterin + ATP + H(+) = adenylyl-molybdopterin + diphosphate</text>
        <dbReference type="Rhea" id="RHEA:31331"/>
        <dbReference type="ChEBI" id="CHEBI:15378"/>
        <dbReference type="ChEBI" id="CHEBI:30616"/>
        <dbReference type="ChEBI" id="CHEBI:33019"/>
        <dbReference type="ChEBI" id="CHEBI:58698"/>
        <dbReference type="ChEBI" id="CHEBI:62727"/>
    </reaction>
</comment>
<dbReference type="eggNOG" id="KOG2371">
    <property type="taxonomic scope" value="Eukaryota"/>
</dbReference>
<dbReference type="FunCoup" id="A0A212FMQ0">
    <property type="interactions" value="686"/>
</dbReference>
<dbReference type="GO" id="GO:0072579">
    <property type="term" value="P:glycine receptor clustering"/>
    <property type="evidence" value="ECO:0007669"/>
    <property type="project" value="TreeGrafter"/>
</dbReference>
<dbReference type="EMBL" id="AGBW02007651">
    <property type="protein sequence ID" value="OWR54969.1"/>
    <property type="molecule type" value="Genomic_DNA"/>
</dbReference>
<evidence type="ECO:0000256" key="1">
    <source>
        <dbReference type="ARBA" id="ARBA00005046"/>
    </source>
</evidence>
<keyword evidence="4 5" id="KW-0501">Molybdenum cofactor biosynthesis</keyword>
<dbReference type="InterPro" id="IPR036688">
    <property type="entry name" value="MoeA_C_domain_IV_sf"/>
</dbReference>
<dbReference type="Gene3D" id="3.40.980.10">
    <property type="entry name" value="MoaB/Mog-like domain"/>
    <property type="match status" value="2"/>
</dbReference>
<dbReference type="GO" id="GO:0061599">
    <property type="term" value="F:molybdopterin molybdotransferase activity"/>
    <property type="evidence" value="ECO:0007669"/>
    <property type="project" value="UniProtKB-UniRule"/>
</dbReference>
<dbReference type="InterPro" id="IPR005110">
    <property type="entry name" value="MoeA_linker/N"/>
</dbReference>
<comment type="caution">
    <text evidence="6">The sequence shown here is derived from an EMBL/GenBank/DDBJ whole genome shotgun (WGS) entry which is preliminary data.</text>
</comment>
<dbReference type="OrthoDB" id="4349954at2759"/>
<keyword evidence="7" id="KW-1185">Reference proteome</keyword>
<dbReference type="GO" id="GO:0099634">
    <property type="term" value="C:postsynaptic specialization membrane"/>
    <property type="evidence" value="ECO:0007669"/>
    <property type="project" value="GOC"/>
</dbReference>
<keyword evidence="5" id="KW-0460">Magnesium</keyword>
<dbReference type="GO" id="GO:0061598">
    <property type="term" value="F:molybdopterin adenylyltransferase activity"/>
    <property type="evidence" value="ECO:0007669"/>
    <property type="project" value="UniProtKB-UniRule"/>
</dbReference>
<sequence length="618" mass="66798">MVKAVAIITVSDSCFKDNSKDTSGPALLKFIEQHFPEANIHTIIVPDEKEIIERELKYFCDSHIDLVLTTGGTGLSPRDVTPEATKAVLHKEVPAIAVAMTIASLKKTPMAMLSRAVAGIRDRTLIINFPGSKKAVTECIEVVKPILGHGISLITNNLANVRIVHDKLQSDHTCSHMRNTNVDISKVALRPRQSPFPMLEMVEAFNIVDAVMMQWVERTETVSIEDSAGCVVAQDIIAREPMPPFPASVKDGYACLSLDGVGKRRVQAVVAAGDTPLSPLTRGQCARVNTGAPLPLGADCVVQVEDTKLIQASADNQTELEVEILVAPKPHQDVRPIGFDIPLGSLLVEKGDVIDAAKIGILAGAGYQEITVVEHPKVGIMSTGNELQEPSDSFLRPSHIRDSNRIMIKSLLKEHGFESIDCGIARDHPGELSHALENALAVCDVLVCTGGVSMGERDLLKPVLIKDFNATVHFGRVRMKPGKPSTFATCKYEGRTKFIFALPGNPVSAYVCCLLLVVRALRQCTRYSGEWARLGVKLARDITLDPRPEYARAQLSFPDIQDLPVATLLGNQCSSRLLSACGANVLLELPGATPECPMLPAGSVVPALLTGRIDLPRL</sequence>
<dbReference type="Pfam" id="PF03453">
    <property type="entry name" value="MoeA_N"/>
    <property type="match status" value="1"/>
</dbReference>
<dbReference type="InterPro" id="IPR001453">
    <property type="entry name" value="MoaB/Mog_dom"/>
</dbReference>
<dbReference type="GO" id="GO:0006777">
    <property type="term" value="P:Mo-molybdopterin cofactor biosynthetic process"/>
    <property type="evidence" value="ECO:0007669"/>
    <property type="project" value="UniProtKB-UniRule"/>
</dbReference>
<evidence type="ECO:0000256" key="2">
    <source>
        <dbReference type="ARBA" id="ARBA00007589"/>
    </source>
</evidence>
<dbReference type="GO" id="GO:0097112">
    <property type="term" value="P:gamma-aminobutyric acid receptor clustering"/>
    <property type="evidence" value="ECO:0007669"/>
    <property type="project" value="TreeGrafter"/>
</dbReference>
<dbReference type="KEGG" id="dpl:KGM_206899"/>
<dbReference type="CDD" id="cd00887">
    <property type="entry name" value="MoeA"/>
    <property type="match status" value="1"/>
</dbReference>
<comment type="catalytic activity">
    <reaction evidence="5">
        <text>adenylyl-molybdopterin + molybdate = Mo-molybdopterin + AMP + H(+)</text>
        <dbReference type="Rhea" id="RHEA:35047"/>
        <dbReference type="ChEBI" id="CHEBI:15378"/>
        <dbReference type="ChEBI" id="CHEBI:36264"/>
        <dbReference type="ChEBI" id="CHEBI:62727"/>
        <dbReference type="ChEBI" id="CHEBI:71302"/>
        <dbReference type="ChEBI" id="CHEBI:456215"/>
    </reaction>
</comment>
<dbReference type="PROSITE" id="PS01078">
    <property type="entry name" value="MOCF_BIOSYNTHESIS_1"/>
    <property type="match status" value="1"/>
</dbReference>
<dbReference type="InterPro" id="IPR036135">
    <property type="entry name" value="MoeA_linker/N_sf"/>
</dbReference>
<dbReference type="Pfam" id="PF00994">
    <property type="entry name" value="MoCF_biosynth"/>
    <property type="match status" value="2"/>
</dbReference>
<dbReference type="Gene3D" id="2.170.190.11">
    <property type="entry name" value="Molybdopterin biosynthesis moea protein, domain 3"/>
    <property type="match status" value="1"/>
</dbReference>
<dbReference type="NCBIfam" id="TIGR00177">
    <property type="entry name" value="molyb_syn"/>
    <property type="match status" value="2"/>
</dbReference>
<name>A0A212FMQ0_DANPL</name>
<dbReference type="Gene3D" id="2.40.340.10">
    <property type="entry name" value="MoeA, C-terminal, domain IV"/>
    <property type="match status" value="1"/>
</dbReference>
<dbReference type="PANTHER" id="PTHR10192">
    <property type="entry name" value="MOLYBDOPTERIN BIOSYNTHESIS PROTEIN"/>
    <property type="match status" value="1"/>
</dbReference>
<dbReference type="GO" id="GO:0007529">
    <property type="term" value="P:establishment of synaptic specificity at neuromuscular junction"/>
    <property type="evidence" value="ECO:0007669"/>
    <property type="project" value="TreeGrafter"/>
</dbReference>
<dbReference type="UniPathway" id="UPA00344"/>
<comment type="similarity">
    <text evidence="3">In the C-terminal section; belongs to the MoeA family.</text>
</comment>
<comment type="cofactor">
    <cofactor evidence="5">
        <name>Mg(2+)</name>
        <dbReference type="ChEBI" id="CHEBI:18420"/>
    </cofactor>
</comment>
<accession>A0A212FMQ0</accession>
<dbReference type="Pfam" id="PF03454">
    <property type="entry name" value="MoeA_C"/>
    <property type="match status" value="1"/>
</dbReference>
<dbReference type="GO" id="GO:0046872">
    <property type="term" value="F:metal ion binding"/>
    <property type="evidence" value="ECO:0007669"/>
    <property type="project" value="UniProtKB-UniRule"/>
</dbReference>
<comment type="similarity">
    <text evidence="5">Belongs to the MoeA family.</text>
</comment>
<evidence type="ECO:0000256" key="4">
    <source>
        <dbReference type="ARBA" id="ARBA00023150"/>
    </source>
</evidence>
<comment type="similarity">
    <text evidence="2">In the N-terminal section; belongs to the MoaB/Mog family.</text>
</comment>
<dbReference type="GO" id="GO:0030425">
    <property type="term" value="C:dendrite"/>
    <property type="evidence" value="ECO:0007669"/>
    <property type="project" value="TreeGrafter"/>
</dbReference>
<evidence type="ECO:0000313" key="6">
    <source>
        <dbReference type="EMBL" id="OWR54969.1"/>
    </source>
</evidence>
<keyword evidence="5" id="KW-0479">Metal-binding</keyword>
<dbReference type="SMART" id="SM00852">
    <property type="entry name" value="MoCF_biosynth"/>
    <property type="match status" value="2"/>
</dbReference>
<evidence type="ECO:0000313" key="7">
    <source>
        <dbReference type="Proteomes" id="UP000007151"/>
    </source>
</evidence>
<dbReference type="PANTHER" id="PTHR10192:SF5">
    <property type="entry name" value="GEPHYRIN"/>
    <property type="match status" value="1"/>
</dbReference>
<keyword evidence="5" id="KW-0500">Molybdenum</keyword>
<dbReference type="SUPFAM" id="SSF63867">
    <property type="entry name" value="MoeA C-terminal domain-like"/>
    <property type="match status" value="1"/>
</dbReference>
<proteinExistence type="inferred from homology"/>
<dbReference type="InterPro" id="IPR008284">
    <property type="entry name" value="MoCF_biosynth_CS"/>
</dbReference>
<dbReference type="CDD" id="cd00886">
    <property type="entry name" value="MogA_MoaB"/>
    <property type="match status" value="1"/>
</dbReference>
<dbReference type="FunFam" id="2.170.190.11:FF:000001">
    <property type="entry name" value="Molybdopterin molybdenumtransferase"/>
    <property type="match status" value="1"/>
</dbReference>
<dbReference type="FunFam" id="3.40.980.10:FF:000001">
    <property type="entry name" value="Molybdopterin molybdenumtransferase"/>
    <property type="match status" value="1"/>
</dbReference>
<evidence type="ECO:0000256" key="3">
    <source>
        <dbReference type="ARBA" id="ARBA00008339"/>
    </source>
</evidence>
<dbReference type="SUPFAM" id="SSF53218">
    <property type="entry name" value="Molybdenum cofactor biosynthesis proteins"/>
    <property type="match status" value="2"/>
</dbReference>
<dbReference type="GO" id="GO:0098970">
    <property type="term" value="P:postsynaptic neurotransmitter receptor diffusion trapping"/>
    <property type="evidence" value="ECO:0007669"/>
    <property type="project" value="TreeGrafter"/>
</dbReference>
<dbReference type="GO" id="GO:0005524">
    <property type="term" value="F:ATP binding"/>
    <property type="evidence" value="ECO:0007669"/>
    <property type="project" value="UniProtKB-UniRule"/>
</dbReference>
<dbReference type="InterPro" id="IPR038987">
    <property type="entry name" value="MoeA-like"/>
</dbReference>
<dbReference type="AlphaFoldDB" id="A0A212FMQ0"/>
<dbReference type="STRING" id="278856.A0A212FMQ0"/>
<dbReference type="GO" id="GO:0005829">
    <property type="term" value="C:cytosol"/>
    <property type="evidence" value="ECO:0007669"/>
    <property type="project" value="TreeGrafter"/>
</dbReference>
<dbReference type="Proteomes" id="UP000007151">
    <property type="component" value="Unassembled WGS sequence"/>
</dbReference>
<keyword evidence="5" id="KW-0808">Transferase</keyword>
<comment type="function">
    <text evidence="5">Catalyzes two steps in the biosynthesis of the molybdenum cofactor. In the first step, molybdopterin is adenylated. Subsequently, molybdate is inserted into adenylated molybdopterin and AMP is released.</text>
</comment>
<dbReference type="SUPFAM" id="SSF63882">
    <property type="entry name" value="MoeA N-terminal region -like"/>
    <property type="match status" value="1"/>
</dbReference>